<sequence length="532" mass="56194">MQHNVQQQSLQPLNQSGSHPPSTPLPMSDQPKHSNVFIRGLPLQLTEEGLRSIFAQYGSVETCRLVIDLHTGASRGYGFVNLQTVGQAEAAIAALNGSVLGERPLEVRLADTEPSNKFTGQQPSNNLYLRNLPLTVREAELTTLFAPYGTVLEKRVLQPVEGARGAGALVRLASAEEAARAIEGLHNRLPLGAALPLLIRYADTPEEKARKMAKRDRNGVPIQHVQTAQAGFSGGQPMQRPSGGPFPTQNPAQQMQSGFNAYPSGQQMPSALGAFPIVQQQQQQQQQQPLLLEGQPQLATAGFFQGANQAGMSGFQSQPAASDFSGLPGGSIPGLTAIKQEPDFSGFGNTSMPGSAGMNGPFMPGPSAAGPAGVGGVNGSFMPGLNPSGGTTPYMQGFGGPQTAMGPMGAAPNMQSPTFGSLMQMGMQQQQQRMPQQLPQQQQQMGPSSSLYVKNLPLETDKLFLYEQFAPHGAILGVKVLTAPDTGKCKGVGFVNYASADSALTAINAVHGTKIGDKVLHVSMQTHRGQRS</sequence>
<dbReference type="InterPro" id="IPR012677">
    <property type="entry name" value="Nucleotide-bd_a/b_plait_sf"/>
</dbReference>
<dbReference type="InterPro" id="IPR035979">
    <property type="entry name" value="RBD_domain_sf"/>
</dbReference>
<name>A0AAW1TB81_9CHLO</name>
<keyword evidence="2 3" id="KW-0694">RNA-binding</keyword>
<dbReference type="GO" id="GO:1990904">
    <property type="term" value="C:ribonucleoprotein complex"/>
    <property type="evidence" value="ECO:0007669"/>
    <property type="project" value="InterPro"/>
</dbReference>
<dbReference type="PROSITE" id="PS50102">
    <property type="entry name" value="RRM"/>
    <property type="match status" value="3"/>
</dbReference>
<evidence type="ECO:0000313" key="6">
    <source>
        <dbReference type="EMBL" id="KAK9866094.1"/>
    </source>
</evidence>
<evidence type="ECO:0000256" key="1">
    <source>
        <dbReference type="ARBA" id="ARBA00022737"/>
    </source>
</evidence>
<proteinExistence type="predicted"/>
<accession>A0AAW1TB81</accession>
<dbReference type="AlphaFoldDB" id="A0AAW1TB81"/>
<dbReference type="CDD" id="cd00590">
    <property type="entry name" value="RRM_SF"/>
    <property type="match status" value="1"/>
</dbReference>
<comment type="caution">
    <text evidence="6">The sequence shown here is derived from an EMBL/GenBank/DDBJ whole genome shotgun (WGS) entry which is preliminary data.</text>
</comment>
<feature type="domain" description="RRM" evidence="5">
    <location>
        <begin position="125"/>
        <end position="204"/>
    </location>
</feature>
<dbReference type="PRINTS" id="PR00961">
    <property type="entry name" value="HUDSXLRNA"/>
</dbReference>
<feature type="compositionally biased region" description="Polar residues" evidence="4">
    <location>
        <begin position="1"/>
        <end position="20"/>
    </location>
</feature>
<dbReference type="GO" id="GO:0003729">
    <property type="term" value="F:mRNA binding"/>
    <property type="evidence" value="ECO:0007669"/>
    <property type="project" value="TreeGrafter"/>
</dbReference>
<dbReference type="SUPFAM" id="SSF54928">
    <property type="entry name" value="RNA-binding domain, RBD"/>
    <property type="match status" value="2"/>
</dbReference>
<feature type="domain" description="RRM" evidence="5">
    <location>
        <begin position="34"/>
        <end position="112"/>
    </location>
</feature>
<dbReference type="InterPro" id="IPR050502">
    <property type="entry name" value="Euk_RNA-bind_prot"/>
</dbReference>
<dbReference type="PANTHER" id="PTHR48025">
    <property type="entry name" value="OS02G0815200 PROTEIN"/>
    <property type="match status" value="1"/>
</dbReference>
<dbReference type="InterPro" id="IPR002343">
    <property type="entry name" value="Hud_Sxl_RNA"/>
</dbReference>
<reference evidence="6 7" key="1">
    <citation type="journal article" date="2024" name="Nat. Commun.">
        <title>Phylogenomics reveals the evolutionary origins of lichenization in chlorophyte algae.</title>
        <authorList>
            <person name="Puginier C."/>
            <person name="Libourel C."/>
            <person name="Otte J."/>
            <person name="Skaloud P."/>
            <person name="Haon M."/>
            <person name="Grisel S."/>
            <person name="Petersen M."/>
            <person name="Berrin J.G."/>
            <person name="Delaux P.M."/>
            <person name="Dal Grande F."/>
            <person name="Keller J."/>
        </authorList>
    </citation>
    <scope>NUCLEOTIDE SEQUENCE [LARGE SCALE GENOMIC DNA]</scope>
    <source>
        <strain evidence="6 7">SAG 2523</strain>
    </source>
</reference>
<dbReference type="InterPro" id="IPR000504">
    <property type="entry name" value="RRM_dom"/>
</dbReference>
<feature type="region of interest" description="Disordered" evidence="4">
    <location>
        <begin position="1"/>
        <end position="33"/>
    </location>
</feature>
<gene>
    <name evidence="6" type="ORF">WJX84_003794</name>
</gene>
<evidence type="ECO:0000256" key="3">
    <source>
        <dbReference type="PROSITE-ProRule" id="PRU00176"/>
    </source>
</evidence>
<feature type="domain" description="RRM" evidence="5">
    <location>
        <begin position="449"/>
        <end position="527"/>
    </location>
</feature>
<feature type="region of interest" description="Disordered" evidence="4">
    <location>
        <begin position="231"/>
        <end position="261"/>
    </location>
</feature>
<evidence type="ECO:0000313" key="7">
    <source>
        <dbReference type="Proteomes" id="UP001485043"/>
    </source>
</evidence>
<dbReference type="PANTHER" id="PTHR48025:SF1">
    <property type="entry name" value="RRM DOMAIN-CONTAINING PROTEIN"/>
    <property type="match status" value="1"/>
</dbReference>
<keyword evidence="1" id="KW-0677">Repeat</keyword>
<organism evidence="6 7">
    <name type="scientific">Apatococcus fuscideae</name>
    <dbReference type="NCBI Taxonomy" id="2026836"/>
    <lineage>
        <taxon>Eukaryota</taxon>
        <taxon>Viridiplantae</taxon>
        <taxon>Chlorophyta</taxon>
        <taxon>core chlorophytes</taxon>
        <taxon>Trebouxiophyceae</taxon>
        <taxon>Chlorellales</taxon>
        <taxon>Chlorellaceae</taxon>
        <taxon>Apatococcus</taxon>
    </lineage>
</organism>
<evidence type="ECO:0000256" key="4">
    <source>
        <dbReference type="SAM" id="MobiDB-lite"/>
    </source>
</evidence>
<dbReference type="Proteomes" id="UP001485043">
    <property type="component" value="Unassembled WGS sequence"/>
</dbReference>
<dbReference type="EMBL" id="JALJOV010000190">
    <property type="protein sequence ID" value="KAK9866094.1"/>
    <property type="molecule type" value="Genomic_DNA"/>
</dbReference>
<dbReference type="Pfam" id="PF00076">
    <property type="entry name" value="RRM_1"/>
    <property type="match status" value="3"/>
</dbReference>
<protein>
    <recommendedName>
        <fullName evidence="5">RRM domain-containing protein</fullName>
    </recommendedName>
</protein>
<evidence type="ECO:0000256" key="2">
    <source>
        <dbReference type="ARBA" id="ARBA00022884"/>
    </source>
</evidence>
<dbReference type="SMART" id="SM00360">
    <property type="entry name" value="RRM"/>
    <property type="match status" value="3"/>
</dbReference>
<keyword evidence="7" id="KW-1185">Reference proteome</keyword>
<dbReference type="GO" id="GO:0005634">
    <property type="term" value="C:nucleus"/>
    <property type="evidence" value="ECO:0007669"/>
    <property type="project" value="TreeGrafter"/>
</dbReference>
<dbReference type="Gene3D" id="3.30.70.330">
    <property type="match status" value="3"/>
</dbReference>
<evidence type="ECO:0000259" key="5">
    <source>
        <dbReference type="PROSITE" id="PS50102"/>
    </source>
</evidence>
<feature type="compositionally biased region" description="Polar residues" evidence="4">
    <location>
        <begin position="247"/>
        <end position="261"/>
    </location>
</feature>